<dbReference type="EMBL" id="JALJOQ010000006">
    <property type="protein sequence ID" value="KAK9812569.1"/>
    <property type="molecule type" value="Genomic_DNA"/>
</dbReference>
<protein>
    <submittedName>
        <fullName evidence="1">Uncharacterized protein</fullName>
    </submittedName>
</protein>
<evidence type="ECO:0000313" key="2">
    <source>
        <dbReference type="Proteomes" id="UP001465755"/>
    </source>
</evidence>
<name>A0AAW1PWM2_9CHLO</name>
<dbReference type="Proteomes" id="UP001465755">
    <property type="component" value="Unassembled WGS sequence"/>
</dbReference>
<comment type="caution">
    <text evidence="1">The sequence shown here is derived from an EMBL/GenBank/DDBJ whole genome shotgun (WGS) entry which is preliminary data.</text>
</comment>
<accession>A0AAW1PWM2</accession>
<sequence>MEQAGVRAAPLSRHHALYRPHHQYGSRRCCFRRCRDPVRASPPPLAIQTTQSQEDVLVGEISHLLQSSRLPVLAQPYPPFIQKAFEGVVALRSGQRAAYLDGRVFVDNIQDLCHNAHRLSFQLDDPSLVPDEMAHVRAEMTAAVGCMRLGFSAAFESSGMSAFTQANTALLQYEASAYASLPTQTICNAQKTHLDHMQLSLSQVAHFATVGIDLIATLRQLGASSNAEDDLQLAFPSFTGASDDARDAKLEAVSRITMQLCCAEWLADEQLIRMQSKHPREIIIPNVFPMLLVLARMRTRSRSRSPAAQWKNPCVPRASI</sequence>
<evidence type="ECO:0000313" key="1">
    <source>
        <dbReference type="EMBL" id="KAK9812569.1"/>
    </source>
</evidence>
<proteinExistence type="predicted"/>
<gene>
    <name evidence="1" type="ORF">WJX73_009676</name>
</gene>
<keyword evidence="2" id="KW-1185">Reference proteome</keyword>
<reference evidence="1 2" key="1">
    <citation type="journal article" date="2024" name="Nat. Commun.">
        <title>Phylogenomics reveals the evolutionary origins of lichenization in chlorophyte algae.</title>
        <authorList>
            <person name="Puginier C."/>
            <person name="Libourel C."/>
            <person name="Otte J."/>
            <person name="Skaloud P."/>
            <person name="Haon M."/>
            <person name="Grisel S."/>
            <person name="Petersen M."/>
            <person name="Berrin J.G."/>
            <person name="Delaux P.M."/>
            <person name="Dal Grande F."/>
            <person name="Keller J."/>
        </authorList>
    </citation>
    <scope>NUCLEOTIDE SEQUENCE [LARGE SCALE GENOMIC DNA]</scope>
    <source>
        <strain evidence="1 2">SAG 2036</strain>
    </source>
</reference>
<organism evidence="1 2">
    <name type="scientific">Symbiochloris irregularis</name>
    <dbReference type="NCBI Taxonomy" id="706552"/>
    <lineage>
        <taxon>Eukaryota</taxon>
        <taxon>Viridiplantae</taxon>
        <taxon>Chlorophyta</taxon>
        <taxon>core chlorophytes</taxon>
        <taxon>Trebouxiophyceae</taxon>
        <taxon>Trebouxiales</taxon>
        <taxon>Trebouxiaceae</taxon>
        <taxon>Symbiochloris</taxon>
    </lineage>
</organism>
<dbReference type="AlphaFoldDB" id="A0AAW1PWM2"/>